<accession>A0A1Q9LNR9</accession>
<evidence type="ECO:0000313" key="3">
    <source>
        <dbReference type="EMBL" id="OLR93634.1"/>
    </source>
</evidence>
<dbReference type="Pfam" id="PF20611">
    <property type="entry name" value="DUF6801"/>
    <property type="match status" value="1"/>
</dbReference>
<name>A0A1Q9LNR9_9PSEU</name>
<dbReference type="RefSeq" id="WP_075974530.1">
    <property type="nucleotide sequence ID" value="NZ_MKQR01000009.1"/>
</dbReference>
<dbReference type="Proteomes" id="UP000186040">
    <property type="component" value="Unassembled WGS sequence"/>
</dbReference>
<sequence length="210" mass="20482">MPRNSRVKHLAAVAAGAVGAAALLIAPAASAAPQAGPVQTTGVVTKTVAFTCAYPLIGNRLVSATVTATFPSSVAVGTPINTTDFSVAVGLDATTVQALTLIGSATVEGTAVAGVDLVVNSTALGVTLPGLTIPKTSVTGTPPVNLTITGPVPSLTVKAKGSVAIAIGSTFTGKITPKRADGTLTGLGTFDLTCSINAGQNPALVTIPVV</sequence>
<feature type="signal peptide" evidence="1">
    <location>
        <begin position="1"/>
        <end position="31"/>
    </location>
</feature>
<feature type="chain" id="PRO_5010365596" description="DUF6801 domain-containing protein" evidence="1">
    <location>
        <begin position="32"/>
        <end position="210"/>
    </location>
</feature>
<keyword evidence="4" id="KW-1185">Reference proteome</keyword>
<dbReference type="InterPro" id="IPR046542">
    <property type="entry name" value="DUF6801"/>
</dbReference>
<keyword evidence="1" id="KW-0732">Signal</keyword>
<comment type="caution">
    <text evidence="3">The sequence shown here is derived from an EMBL/GenBank/DDBJ whole genome shotgun (WGS) entry which is preliminary data.</text>
</comment>
<gene>
    <name evidence="3" type="ORF">BJP25_15280</name>
</gene>
<feature type="domain" description="DUF6801" evidence="2">
    <location>
        <begin position="50"/>
        <end position="204"/>
    </location>
</feature>
<proteinExistence type="predicted"/>
<organism evidence="3 4">
    <name type="scientific">Actinokineospora bangkokensis</name>
    <dbReference type="NCBI Taxonomy" id="1193682"/>
    <lineage>
        <taxon>Bacteria</taxon>
        <taxon>Bacillati</taxon>
        <taxon>Actinomycetota</taxon>
        <taxon>Actinomycetes</taxon>
        <taxon>Pseudonocardiales</taxon>
        <taxon>Pseudonocardiaceae</taxon>
        <taxon>Actinokineospora</taxon>
    </lineage>
</organism>
<dbReference type="PROSITE" id="PS51318">
    <property type="entry name" value="TAT"/>
    <property type="match status" value="1"/>
</dbReference>
<evidence type="ECO:0000313" key="4">
    <source>
        <dbReference type="Proteomes" id="UP000186040"/>
    </source>
</evidence>
<dbReference type="AlphaFoldDB" id="A0A1Q9LNR9"/>
<dbReference type="InterPro" id="IPR006311">
    <property type="entry name" value="TAT_signal"/>
</dbReference>
<dbReference type="OrthoDB" id="4863392at2"/>
<dbReference type="STRING" id="1193682.BJP25_15280"/>
<protein>
    <recommendedName>
        <fullName evidence="2">DUF6801 domain-containing protein</fullName>
    </recommendedName>
</protein>
<dbReference type="EMBL" id="MKQR01000009">
    <property type="protein sequence ID" value="OLR93634.1"/>
    <property type="molecule type" value="Genomic_DNA"/>
</dbReference>
<evidence type="ECO:0000256" key="1">
    <source>
        <dbReference type="SAM" id="SignalP"/>
    </source>
</evidence>
<evidence type="ECO:0000259" key="2">
    <source>
        <dbReference type="Pfam" id="PF20611"/>
    </source>
</evidence>
<reference evidence="3 4" key="1">
    <citation type="submission" date="2016-10" db="EMBL/GenBank/DDBJ databases">
        <title>The Draft Genome Sequence of Actinokineospora bangkokensis 44EHWT reveals the biosynthetic pathway of antifungal compounds Thailandins with unusual extender unit butylmalonyl-CoA.</title>
        <authorList>
            <person name="Greule A."/>
            <person name="Intra B."/>
            <person name="Flemming S."/>
            <person name="Rommel M.G."/>
            <person name="Panbangred W."/>
            <person name="Bechthold A."/>
        </authorList>
    </citation>
    <scope>NUCLEOTIDE SEQUENCE [LARGE SCALE GENOMIC DNA]</scope>
    <source>
        <strain evidence="3 4">44EHW</strain>
    </source>
</reference>